<reference evidence="5" key="1">
    <citation type="journal article" date="2017" name="Nat. Commun.">
        <title>The asparagus genome sheds light on the origin and evolution of a young Y chromosome.</title>
        <authorList>
            <person name="Harkess A."/>
            <person name="Zhou J."/>
            <person name="Xu C."/>
            <person name="Bowers J.E."/>
            <person name="Van der Hulst R."/>
            <person name="Ayyampalayam S."/>
            <person name="Mercati F."/>
            <person name="Riccardi P."/>
            <person name="McKain M.R."/>
            <person name="Kakrana A."/>
            <person name="Tang H."/>
            <person name="Ray J."/>
            <person name="Groenendijk J."/>
            <person name="Arikit S."/>
            <person name="Mathioni S.M."/>
            <person name="Nakano M."/>
            <person name="Shan H."/>
            <person name="Telgmann-Rauber A."/>
            <person name="Kanno A."/>
            <person name="Yue Z."/>
            <person name="Chen H."/>
            <person name="Li W."/>
            <person name="Chen Y."/>
            <person name="Xu X."/>
            <person name="Zhang Y."/>
            <person name="Luo S."/>
            <person name="Chen H."/>
            <person name="Gao J."/>
            <person name="Mao Z."/>
            <person name="Pires J.C."/>
            <person name="Luo M."/>
            <person name="Kudrna D."/>
            <person name="Wing R.A."/>
            <person name="Meyers B.C."/>
            <person name="Yi K."/>
            <person name="Kong H."/>
            <person name="Lavrijsen P."/>
            <person name="Sunseri F."/>
            <person name="Falavigna A."/>
            <person name="Ye Y."/>
            <person name="Leebens-Mack J.H."/>
            <person name="Chen G."/>
        </authorList>
    </citation>
    <scope>NUCLEOTIDE SEQUENCE [LARGE SCALE GENOMIC DNA]</scope>
    <source>
        <strain evidence="5">cv. DH0086</strain>
    </source>
</reference>
<evidence type="ECO:0000313" key="5">
    <source>
        <dbReference type="Proteomes" id="UP000243459"/>
    </source>
</evidence>
<dbReference type="Pfam" id="PF14383">
    <property type="entry name" value="VARLMGL"/>
    <property type="match status" value="1"/>
</dbReference>
<dbReference type="AlphaFoldDB" id="A0A5P1F617"/>
<evidence type="ECO:0000259" key="2">
    <source>
        <dbReference type="Pfam" id="PF14309"/>
    </source>
</evidence>
<gene>
    <name evidence="4" type="ORF">A4U43_C04F13870</name>
</gene>
<feature type="region of interest" description="Disordered" evidence="1">
    <location>
        <begin position="455"/>
        <end position="487"/>
    </location>
</feature>
<dbReference type="InterPro" id="IPR025486">
    <property type="entry name" value="DUF4378"/>
</dbReference>
<dbReference type="PANTHER" id="PTHR40836:SF4">
    <property type="entry name" value="RB1-INDUCIBLE COILED-COIL PROTEIN"/>
    <property type="match status" value="1"/>
</dbReference>
<accession>A0A5P1F617</accession>
<dbReference type="Pfam" id="PF14309">
    <property type="entry name" value="DUF4378"/>
    <property type="match status" value="1"/>
</dbReference>
<proteinExistence type="predicted"/>
<feature type="domain" description="DUF4378" evidence="2">
    <location>
        <begin position="630"/>
        <end position="779"/>
    </location>
</feature>
<dbReference type="OrthoDB" id="446244at2759"/>
<evidence type="ECO:0000256" key="1">
    <source>
        <dbReference type="SAM" id="MobiDB-lite"/>
    </source>
</evidence>
<dbReference type="PANTHER" id="PTHR40836">
    <property type="entry name" value="RB1-INDUCIBLE COILED-COIL PROTEIN"/>
    <property type="match status" value="1"/>
</dbReference>
<dbReference type="EMBL" id="CM007384">
    <property type="protein sequence ID" value="ONK71930.1"/>
    <property type="molecule type" value="Genomic_DNA"/>
</dbReference>
<dbReference type="Gramene" id="ONK71930">
    <property type="protein sequence ID" value="ONK71930"/>
    <property type="gene ID" value="A4U43_C04F13870"/>
</dbReference>
<dbReference type="InterPro" id="IPR032795">
    <property type="entry name" value="DUF3741-assoc"/>
</dbReference>
<evidence type="ECO:0000259" key="3">
    <source>
        <dbReference type="Pfam" id="PF14383"/>
    </source>
</evidence>
<sequence length="789" mass="89452">MGSILHFFDLNQANSSRKVVAQKRQGDGQEAPRNSLEFSKETSYNYSVVQEDIPYSCQVKKQSSKMSYRSNDTPIKRLIDEEMSKRMNNKHSSPSVVARLMGMDAFPSETKPAVLAYQQKDEKPGLHVPRKDASKLRSASIRKIEQDSLPYSIKKKWVQSTKPREHPQEELLQKFKKDFQAWQTSKVWEHSKTIEEDSYLPQEKANQIIAQASLNKEKMSRYKKLVEPKGYASVDHPNIFPNYMNKDGYSSATKIVILRPSVEMSDDAEGSLSCSPELLEKEANMQDFLEEVKERLKSEIIGKARIDTGPRGFTNETSFSERSQNTKQFARHIAKQIRESVTRDLGSSLIRSESTRSYRCEPDFINRNTRKLLSERLKNVLRNETYVKSQSMHDFSEFGNESCQWGAKKPPTKSIAIRSEQKDAVFDAETKSPRKLVRSFSAPVSFGKLLLQDQHAQGRTRIHSKHEASENSSSESRKRKKEGFNLKGTVSNLRQNFTLRGKFFGKKTHSIDESDANEFGSSNFLVTVPSVVLRVGSVQENSTEVPPSPASVSSSSFDEFFRPGVPSPVSPLQAPFIEDQSTVKVSTDGSSILPDPKNLLQHVECSGLEEVTVQESRSSEAVVVQGHAQAYIRDILITAGLYESEVFKEPIPNWVFDEVEEAYVQQEKTDEIGSSLSEGITNISHKLLFDLMNEALPRVMMPKSNAMFLKLLPCPKNLLDDLWRQIQIYEKRDLNESNSADEMAANDVRTDTWCTILDEDIHVTGKKVELAILNDLVDEFLSEIIDLRS</sequence>
<evidence type="ECO:0008006" key="6">
    <source>
        <dbReference type="Google" id="ProtNLM"/>
    </source>
</evidence>
<evidence type="ECO:0000313" key="4">
    <source>
        <dbReference type="EMBL" id="ONK71930.1"/>
    </source>
</evidence>
<dbReference type="Proteomes" id="UP000243459">
    <property type="component" value="Chromosome 4"/>
</dbReference>
<feature type="domain" description="DUF3741" evidence="3">
    <location>
        <begin position="93"/>
        <end position="109"/>
    </location>
</feature>
<organism evidence="4 5">
    <name type="scientific">Asparagus officinalis</name>
    <name type="common">Garden asparagus</name>
    <dbReference type="NCBI Taxonomy" id="4686"/>
    <lineage>
        <taxon>Eukaryota</taxon>
        <taxon>Viridiplantae</taxon>
        <taxon>Streptophyta</taxon>
        <taxon>Embryophyta</taxon>
        <taxon>Tracheophyta</taxon>
        <taxon>Spermatophyta</taxon>
        <taxon>Magnoliopsida</taxon>
        <taxon>Liliopsida</taxon>
        <taxon>Asparagales</taxon>
        <taxon>Asparagaceae</taxon>
        <taxon>Asparagoideae</taxon>
        <taxon>Asparagus</taxon>
    </lineage>
</organism>
<protein>
    <recommendedName>
        <fullName evidence="6">DUF4378 domain-containing protein</fullName>
    </recommendedName>
</protein>
<name>A0A5P1F617_ASPOF</name>
<keyword evidence="5" id="KW-1185">Reference proteome</keyword>
<dbReference type="OMA" id="HWRRSKE"/>